<dbReference type="EMBL" id="JYDP01001701">
    <property type="protein sequence ID" value="KRY97923.1"/>
    <property type="molecule type" value="Genomic_DNA"/>
</dbReference>
<organism evidence="1 2">
    <name type="scientific">Trichinella zimbabwensis</name>
    <dbReference type="NCBI Taxonomy" id="268475"/>
    <lineage>
        <taxon>Eukaryota</taxon>
        <taxon>Metazoa</taxon>
        <taxon>Ecdysozoa</taxon>
        <taxon>Nematoda</taxon>
        <taxon>Enoplea</taxon>
        <taxon>Dorylaimia</taxon>
        <taxon>Trichinellida</taxon>
        <taxon>Trichinellidae</taxon>
        <taxon>Trichinella</taxon>
    </lineage>
</organism>
<reference evidence="1 2" key="1">
    <citation type="submission" date="2015-01" db="EMBL/GenBank/DDBJ databases">
        <title>Evolution of Trichinella species and genotypes.</title>
        <authorList>
            <person name="Korhonen P.K."/>
            <person name="Edoardo P."/>
            <person name="Giuseppe L.R."/>
            <person name="Gasser R.B."/>
        </authorList>
    </citation>
    <scope>NUCLEOTIDE SEQUENCE [LARGE SCALE GENOMIC DNA]</scope>
    <source>
        <strain evidence="1">ISS1029</strain>
    </source>
</reference>
<comment type="caution">
    <text evidence="1">The sequence shown here is derived from an EMBL/GenBank/DDBJ whole genome shotgun (WGS) entry which is preliminary data.</text>
</comment>
<dbReference type="AlphaFoldDB" id="A0A0V1GJB6"/>
<proteinExistence type="predicted"/>
<sequence>MPLKRYFTEWKPDYDKNDNSNRCSRDHLCAHNRYSHFISCAFPLMHKNQLSKLSVQIIAQQRDLLALPGPVLATLIKRTRAELLITQRCYVN</sequence>
<protein>
    <submittedName>
        <fullName evidence="1">Uncharacterized protein</fullName>
    </submittedName>
</protein>
<evidence type="ECO:0000313" key="2">
    <source>
        <dbReference type="Proteomes" id="UP000055024"/>
    </source>
</evidence>
<evidence type="ECO:0000313" key="1">
    <source>
        <dbReference type="EMBL" id="KRY97923.1"/>
    </source>
</evidence>
<accession>A0A0V1GJB6</accession>
<dbReference type="OrthoDB" id="5930552at2759"/>
<keyword evidence="2" id="KW-1185">Reference proteome</keyword>
<gene>
    <name evidence="1" type="ORF">T11_11777</name>
</gene>
<name>A0A0V1GJB6_9BILA</name>
<dbReference type="Proteomes" id="UP000055024">
    <property type="component" value="Unassembled WGS sequence"/>
</dbReference>